<keyword evidence="4" id="KW-0503">Monooxygenase</keyword>
<dbReference type="InterPro" id="IPR050631">
    <property type="entry name" value="PheA/TfdB_FAD_monoxygenase"/>
</dbReference>
<dbReference type="PRINTS" id="PR00420">
    <property type="entry name" value="RNGMNOXGNASE"/>
</dbReference>
<dbReference type="Gene3D" id="3.50.50.60">
    <property type="entry name" value="FAD/NAD(P)-binding domain"/>
    <property type="match status" value="1"/>
</dbReference>
<dbReference type="InterPro" id="IPR036188">
    <property type="entry name" value="FAD/NAD-bd_sf"/>
</dbReference>
<keyword evidence="1" id="KW-0560">Oxidoreductase</keyword>
<dbReference type="GO" id="GO:0004497">
    <property type="term" value="F:monooxygenase activity"/>
    <property type="evidence" value="ECO:0007669"/>
    <property type="project" value="UniProtKB-KW"/>
</dbReference>
<dbReference type="PANTHER" id="PTHR43476">
    <property type="entry name" value="3-(3-HYDROXY-PHENYL)PROPIONATE/3-HYDROXYCINNAMIC ACID HYDROXYLASE"/>
    <property type="match status" value="1"/>
</dbReference>
<evidence type="ECO:0000256" key="2">
    <source>
        <dbReference type="ARBA" id="ARBA00023027"/>
    </source>
</evidence>
<dbReference type="Proteomes" id="UP000670475">
    <property type="component" value="Unassembled WGS sequence"/>
</dbReference>
<dbReference type="RefSeq" id="WP_209341922.1">
    <property type="nucleotide sequence ID" value="NZ_JAGIQL010000086.1"/>
</dbReference>
<keyword evidence="2" id="KW-0520">NAD</keyword>
<dbReference type="PANTHER" id="PTHR43476:SF4">
    <property type="entry name" value="BLR0106 PROTEIN"/>
    <property type="match status" value="1"/>
</dbReference>
<comment type="caution">
    <text evidence="4">The sequence shown here is derived from an EMBL/GenBank/DDBJ whole genome shotgun (WGS) entry which is preliminary data.</text>
</comment>
<organism evidence="4 5">
    <name type="scientific">Streptomyces montanisoli</name>
    <dbReference type="NCBI Taxonomy" id="2798581"/>
    <lineage>
        <taxon>Bacteria</taxon>
        <taxon>Bacillati</taxon>
        <taxon>Actinomycetota</taxon>
        <taxon>Actinomycetes</taxon>
        <taxon>Kitasatosporales</taxon>
        <taxon>Streptomycetaceae</taxon>
        <taxon>Streptomyces</taxon>
    </lineage>
</organism>
<accession>A0A940RZ21</accession>
<keyword evidence="5" id="KW-1185">Reference proteome</keyword>
<sequence>MKVVCVGGGPAGLYFSILMKLRDPAHDVTVYERDAAGSTYGWGVTYWAALLDKLRAGDPESARAVEDASVRWSDGVAYVGDATTRHHGDEGFGIGRHRLLAILAGRARDLGVRVVHEREVEPGTDAGLDGVLAGADLVVAADGVRSALRGRWAGHFGTDVSVGRNPYIWLGTTKVFDAFTFSFVESEHGWIWCYAYRFCEDASTVVVECAPGTWRGLGLDRGSEADGLRRLEELFAGLLDGHPLTGRGGGDGAAAQWLTFRTLTNRTWHRGNVVLLGDAAHTTHYSIGAGTSLALEDALALAAALHAEPAAGAAGLDAALTRYENVRRAELLSVQSAARFSARWYEELPRYLRLPPERMFALLGQRHSPLLPYVPPQLYYRLDHAAGRLEPLRRLKRWLGPRLAGTLHARTRA</sequence>
<reference evidence="4" key="1">
    <citation type="submission" date="2021-03" db="EMBL/GenBank/DDBJ databases">
        <title>Whole genome sequence of Streptomyces bomunensis MMS17-BM035.</title>
        <authorList>
            <person name="Lee J.H."/>
        </authorList>
    </citation>
    <scope>NUCLEOTIDE SEQUENCE</scope>
    <source>
        <strain evidence="4">MMS17-BM035</strain>
    </source>
</reference>
<proteinExistence type="predicted"/>
<dbReference type="Pfam" id="PF01494">
    <property type="entry name" value="FAD_binding_3"/>
    <property type="match status" value="1"/>
</dbReference>
<dbReference type="AlphaFoldDB" id="A0A940RZ21"/>
<dbReference type="GO" id="GO:0071949">
    <property type="term" value="F:FAD binding"/>
    <property type="evidence" value="ECO:0007669"/>
    <property type="project" value="InterPro"/>
</dbReference>
<dbReference type="EMBL" id="JAGIQL010000086">
    <property type="protein sequence ID" value="MBP0459803.1"/>
    <property type="molecule type" value="Genomic_DNA"/>
</dbReference>
<evidence type="ECO:0000313" key="4">
    <source>
        <dbReference type="EMBL" id="MBP0459803.1"/>
    </source>
</evidence>
<dbReference type="InterPro" id="IPR002938">
    <property type="entry name" value="FAD-bd"/>
</dbReference>
<gene>
    <name evidence="4" type="ORF">JFN87_20230</name>
</gene>
<evidence type="ECO:0000259" key="3">
    <source>
        <dbReference type="Pfam" id="PF01494"/>
    </source>
</evidence>
<dbReference type="Gene3D" id="3.30.9.20">
    <property type="match status" value="1"/>
</dbReference>
<dbReference type="SUPFAM" id="SSF51905">
    <property type="entry name" value="FAD/NAD(P)-binding domain"/>
    <property type="match status" value="1"/>
</dbReference>
<protein>
    <submittedName>
        <fullName evidence="4">FAD-dependent monooxygenase</fullName>
    </submittedName>
</protein>
<feature type="domain" description="FAD-binding" evidence="3">
    <location>
        <begin position="2"/>
        <end position="328"/>
    </location>
</feature>
<name>A0A940RZ21_9ACTN</name>
<evidence type="ECO:0000313" key="5">
    <source>
        <dbReference type="Proteomes" id="UP000670475"/>
    </source>
</evidence>
<evidence type="ECO:0000256" key="1">
    <source>
        <dbReference type="ARBA" id="ARBA00023002"/>
    </source>
</evidence>